<feature type="transmembrane region" description="Helical" evidence="5">
    <location>
        <begin position="59"/>
        <end position="85"/>
    </location>
</feature>
<keyword evidence="3 5" id="KW-1133">Transmembrane helix</keyword>
<evidence type="ECO:0000256" key="5">
    <source>
        <dbReference type="SAM" id="Phobius"/>
    </source>
</evidence>
<comment type="caution">
    <text evidence="7">The sequence shown here is derived from an EMBL/GenBank/DDBJ whole genome shotgun (WGS) entry which is preliminary data.</text>
</comment>
<keyword evidence="2 5" id="KW-0812">Transmembrane</keyword>
<proteinExistence type="predicted"/>
<evidence type="ECO:0000256" key="1">
    <source>
        <dbReference type="ARBA" id="ARBA00004127"/>
    </source>
</evidence>
<protein>
    <recommendedName>
        <fullName evidence="6">HTTM-like domain-containing protein</fullName>
    </recommendedName>
</protein>
<sequence length="307" mass="34869">MNEKLIRIFEKINPWTNVYGLARTLLATSTLLTLIMNDISTLFKPTSDFADYPSCGVDYSLFCIFDLGDTGLGILKWLCIILLLLTASGWRPRITGIIHAWITFSFYHSAVTVDGGEQVTTVFTLILIPLTLTDNRKWHWQDPPKDKTNLSKAVGISTYFAFRIQVAILYFHSVVAKISQEEWIDGTAVWYYMQSPMLGIHPKIFEIIEPILGSPLVVIPTWGTLIVQTILFASLFMDKKHWRKVLILAILMHELFAIILGLVTFSIAVIGVLLLYLWPLDDTFKFKGVKNLSSGLNKINILKTRRT</sequence>
<dbReference type="PANTHER" id="PTHR39535">
    <property type="entry name" value="SPORULATION-DELAYING PROTEIN SDPB"/>
    <property type="match status" value="1"/>
</dbReference>
<dbReference type="NCBIfam" id="TIGR04033">
    <property type="entry name" value="export_SdpB"/>
    <property type="match status" value="1"/>
</dbReference>
<feature type="domain" description="HTTM-like" evidence="6">
    <location>
        <begin position="11"/>
        <end position="281"/>
    </location>
</feature>
<dbReference type="AlphaFoldDB" id="A0A838CV82"/>
<evidence type="ECO:0000313" key="7">
    <source>
        <dbReference type="EMBL" id="MBA2175828.1"/>
    </source>
</evidence>
<feature type="transmembrane region" description="Helical" evidence="5">
    <location>
        <begin position="211"/>
        <end position="233"/>
    </location>
</feature>
<organism evidence="7 8">
    <name type="scientific">Halobacillus locisalis</name>
    <dbReference type="NCBI Taxonomy" id="220753"/>
    <lineage>
        <taxon>Bacteria</taxon>
        <taxon>Bacillati</taxon>
        <taxon>Bacillota</taxon>
        <taxon>Bacilli</taxon>
        <taxon>Bacillales</taxon>
        <taxon>Bacillaceae</taxon>
        <taxon>Halobacillus</taxon>
    </lineage>
</organism>
<keyword evidence="4 5" id="KW-0472">Membrane</keyword>
<evidence type="ECO:0000313" key="8">
    <source>
        <dbReference type="Proteomes" id="UP000571017"/>
    </source>
</evidence>
<dbReference type="InterPro" id="IPR011020">
    <property type="entry name" value="HTTM-like"/>
</dbReference>
<gene>
    <name evidence="7" type="ORF">H0266_13100</name>
</gene>
<dbReference type="GO" id="GO:0012505">
    <property type="term" value="C:endomembrane system"/>
    <property type="evidence" value="ECO:0007669"/>
    <property type="project" value="UniProtKB-SubCell"/>
</dbReference>
<feature type="transmembrane region" description="Helical" evidence="5">
    <location>
        <begin position="21"/>
        <end position="39"/>
    </location>
</feature>
<feature type="transmembrane region" description="Helical" evidence="5">
    <location>
        <begin position="245"/>
        <end position="278"/>
    </location>
</feature>
<evidence type="ECO:0000256" key="2">
    <source>
        <dbReference type="ARBA" id="ARBA00022692"/>
    </source>
</evidence>
<dbReference type="EMBL" id="JACEFG010000003">
    <property type="protein sequence ID" value="MBA2175828.1"/>
    <property type="molecule type" value="Genomic_DNA"/>
</dbReference>
<dbReference type="InterPro" id="IPR052964">
    <property type="entry name" value="Sporulation_signal_mat"/>
</dbReference>
<evidence type="ECO:0000256" key="3">
    <source>
        <dbReference type="ARBA" id="ARBA00022989"/>
    </source>
</evidence>
<dbReference type="PANTHER" id="PTHR39535:SF2">
    <property type="entry name" value="HTTM DOMAIN-CONTAINING PROTEIN"/>
    <property type="match status" value="1"/>
</dbReference>
<dbReference type="InterPro" id="IPR023894">
    <property type="entry name" value="Sporulation_SdpB"/>
</dbReference>
<evidence type="ECO:0000259" key="6">
    <source>
        <dbReference type="SMART" id="SM00752"/>
    </source>
</evidence>
<evidence type="ECO:0000256" key="4">
    <source>
        <dbReference type="ARBA" id="ARBA00023136"/>
    </source>
</evidence>
<reference evidence="7 8" key="1">
    <citation type="journal article" date="2004" name="Extremophiles">
        <title>Halobacillus locisalis sp. nov., a halophilic bacterium isolated from a marine solar saltern of the Yellow Sea in Korea.</title>
        <authorList>
            <person name="Yoon J.H."/>
            <person name="Kang K.H."/>
            <person name="Oh T.K."/>
            <person name="Park Y.H."/>
        </authorList>
    </citation>
    <scope>NUCLEOTIDE SEQUENCE [LARGE SCALE GENOMIC DNA]</scope>
    <source>
        <strain evidence="7 8">KCTC 3788</strain>
    </source>
</reference>
<comment type="subcellular location">
    <subcellularLocation>
        <location evidence="1">Endomembrane system</location>
        <topology evidence="1">Multi-pass membrane protein</topology>
    </subcellularLocation>
</comment>
<dbReference type="SMART" id="SM00752">
    <property type="entry name" value="HTTM"/>
    <property type="match status" value="1"/>
</dbReference>
<name>A0A838CV82_9BACI</name>
<dbReference type="RefSeq" id="WP_181472891.1">
    <property type="nucleotide sequence ID" value="NZ_JACEFG010000003.1"/>
</dbReference>
<keyword evidence="8" id="KW-1185">Reference proteome</keyword>
<dbReference type="Proteomes" id="UP000571017">
    <property type="component" value="Unassembled WGS sequence"/>
</dbReference>
<accession>A0A838CV82</accession>